<evidence type="ECO:0000256" key="2">
    <source>
        <dbReference type="ARBA" id="ARBA00005992"/>
    </source>
</evidence>
<dbReference type="GO" id="GO:0071555">
    <property type="term" value="P:cell wall organization"/>
    <property type="evidence" value="ECO:0007669"/>
    <property type="project" value="UniProtKB-UniRule"/>
</dbReference>
<accession>A0A8S0Y9P3</accession>
<evidence type="ECO:0000256" key="10">
    <source>
        <dbReference type="SAM" id="Phobius"/>
    </source>
</evidence>
<comment type="pathway">
    <text evidence="1 9">Cell wall biogenesis; peptidoglycan biosynthesis.</text>
</comment>
<evidence type="ECO:0000256" key="8">
    <source>
        <dbReference type="ARBA" id="ARBA00023316"/>
    </source>
</evidence>
<keyword evidence="3" id="KW-0328">Glycosyltransferase</keyword>
<evidence type="ECO:0000256" key="5">
    <source>
        <dbReference type="ARBA" id="ARBA00022801"/>
    </source>
</evidence>
<evidence type="ECO:0000256" key="9">
    <source>
        <dbReference type="PROSITE-ProRule" id="PRU01373"/>
    </source>
</evidence>
<dbReference type="Gene3D" id="3.30.70.1070">
    <property type="entry name" value="Sporulation related repeat"/>
    <property type="match status" value="1"/>
</dbReference>
<gene>
    <name evidence="13" type="ORF">METHB2_220013</name>
</gene>
<evidence type="ECO:0000259" key="12">
    <source>
        <dbReference type="PROSITE" id="PS52029"/>
    </source>
</evidence>
<feature type="domain" description="SPOR" evidence="11">
    <location>
        <begin position="364"/>
        <end position="441"/>
    </location>
</feature>
<proteinExistence type="inferred from homology"/>
<comment type="similarity">
    <text evidence="2">Belongs to the YkuD family.</text>
</comment>
<name>A0A8S0Y9P3_9GAMM</name>
<dbReference type="CDD" id="cd16913">
    <property type="entry name" value="YkuD_like"/>
    <property type="match status" value="1"/>
</dbReference>
<dbReference type="InterPro" id="IPR007730">
    <property type="entry name" value="SPOR-like_dom"/>
</dbReference>
<dbReference type="InterPro" id="IPR018392">
    <property type="entry name" value="LysM"/>
</dbReference>
<dbReference type="InterPro" id="IPR038063">
    <property type="entry name" value="Transpep_catalytic_dom"/>
</dbReference>
<dbReference type="GO" id="GO:0016757">
    <property type="term" value="F:glycosyltransferase activity"/>
    <property type="evidence" value="ECO:0007669"/>
    <property type="project" value="UniProtKB-KW"/>
</dbReference>
<reference evidence="13 14" key="1">
    <citation type="submission" date="2020-02" db="EMBL/GenBank/DDBJ databases">
        <authorList>
            <person name="Hogendoorn C."/>
        </authorList>
    </citation>
    <scope>NUCLEOTIDE SEQUENCE [LARGE SCALE GENOMIC DNA]</scope>
    <source>
        <strain evidence="13">METHB21</strain>
    </source>
</reference>
<keyword evidence="8 9" id="KW-0961">Cell wall biogenesis/degradation</keyword>
<evidence type="ECO:0000256" key="1">
    <source>
        <dbReference type="ARBA" id="ARBA00004752"/>
    </source>
</evidence>
<dbReference type="GO" id="GO:0071972">
    <property type="term" value="F:peptidoglycan L,D-transpeptidase activity"/>
    <property type="evidence" value="ECO:0007669"/>
    <property type="project" value="TreeGrafter"/>
</dbReference>
<dbReference type="RefSeq" id="WP_174625372.1">
    <property type="nucleotide sequence ID" value="NZ_CADCXN010000050.1"/>
</dbReference>
<dbReference type="SUPFAM" id="SSF141523">
    <property type="entry name" value="L,D-transpeptidase catalytic domain-like"/>
    <property type="match status" value="1"/>
</dbReference>
<protein>
    <submittedName>
        <fullName evidence="13">L,D-transpeptidase ErfK/SrfK</fullName>
    </submittedName>
</protein>
<evidence type="ECO:0000313" key="14">
    <source>
        <dbReference type="Proteomes" id="UP000494216"/>
    </source>
</evidence>
<dbReference type="GO" id="GO:0005576">
    <property type="term" value="C:extracellular region"/>
    <property type="evidence" value="ECO:0007669"/>
    <property type="project" value="TreeGrafter"/>
</dbReference>
<dbReference type="InterPro" id="IPR036680">
    <property type="entry name" value="SPOR-like_sf"/>
</dbReference>
<dbReference type="PROSITE" id="PS51257">
    <property type="entry name" value="PROKAR_LIPOPROTEIN"/>
    <property type="match status" value="1"/>
</dbReference>
<keyword evidence="6 9" id="KW-0133">Cell shape</keyword>
<evidence type="ECO:0000256" key="6">
    <source>
        <dbReference type="ARBA" id="ARBA00022960"/>
    </source>
</evidence>
<evidence type="ECO:0000256" key="3">
    <source>
        <dbReference type="ARBA" id="ARBA00022676"/>
    </source>
</evidence>
<dbReference type="InterPro" id="IPR005490">
    <property type="entry name" value="LD_TPept_cat_dom"/>
</dbReference>
<keyword evidence="4" id="KW-0808">Transferase</keyword>
<comment type="caution">
    <text evidence="13">The sequence shown here is derived from an EMBL/GenBank/DDBJ whole genome shotgun (WGS) entry which is preliminary data.</text>
</comment>
<dbReference type="GO" id="GO:0018104">
    <property type="term" value="P:peptidoglycan-protein cross-linking"/>
    <property type="evidence" value="ECO:0007669"/>
    <property type="project" value="TreeGrafter"/>
</dbReference>
<keyword evidence="10" id="KW-0812">Transmembrane</keyword>
<dbReference type="GO" id="GO:0008360">
    <property type="term" value="P:regulation of cell shape"/>
    <property type="evidence" value="ECO:0007669"/>
    <property type="project" value="UniProtKB-UniRule"/>
</dbReference>
<dbReference type="PROSITE" id="PS51724">
    <property type="entry name" value="SPOR"/>
    <property type="match status" value="1"/>
</dbReference>
<evidence type="ECO:0000259" key="11">
    <source>
        <dbReference type="PROSITE" id="PS51724"/>
    </source>
</evidence>
<keyword evidence="7 9" id="KW-0573">Peptidoglycan synthesis</keyword>
<dbReference type="AlphaFoldDB" id="A0A8S0Y9P3"/>
<keyword evidence="5" id="KW-0378">Hydrolase</keyword>
<dbReference type="GO" id="GO:0042834">
    <property type="term" value="F:peptidoglycan binding"/>
    <property type="evidence" value="ECO:0007669"/>
    <property type="project" value="InterPro"/>
</dbReference>
<evidence type="ECO:0000313" key="13">
    <source>
        <dbReference type="EMBL" id="CAA9890441.1"/>
    </source>
</evidence>
<dbReference type="CDD" id="cd00118">
    <property type="entry name" value="LysM"/>
    <property type="match status" value="1"/>
</dbReference>
<dbReference type="PROSITE" id="PS52029">
    <property type="entry name" value="LD_TPASE"/>
    <property type="match status" value="1"/>
</dbReference>
<evidence type="ECO:0000256" key="4">
    <source>
        <dbReference type="ARBA" id="ARBA00022679"/>
    </source>
</evidence>
<keyword evidence="10" id="KW-0472">Membrane</keyword>
<dbReference type="PANTHER" id="PTHR30582">
    <property type="entry name" value="L,D-TRANSPEPTIDASE"/>
    <property type="match status" value="1"/>
</dbReference>
<dbReference type="Proteomes" id="UP000494216">
    <property type="component" value="Unassembled WGS sequence"/>
</dbReference>
<dbReference type="SUPFAM" id="SSF110997">
    <property type="entry name" value="Sporulation related repeat"/>
    <property type="match status" value="1"/>
</dbReference>
<dbReference type="Pfam" id="PF05036">
    <property type="entry name" value="SPOR"/>
    <property type="match status" value="1"/>
</dbReference>
<keyword evidence="10" id="KW-1133">Transmembrane helix</keyword>
<dbReference type="InterPro" id="IPR050979">
    <property type="entry name" value="LD-transpeptidase"/>
</dbReference>
<dbReference type="EMBL" id="CADCXN010000050">
    <property type="protein sequence ID" value="CAA9890441.1"/>
    <property type="molecule type" value="Genomic_DNA"/>
</dbReference>
<feature type="domain" description="L,D-TPase catalytic" evidence="12">
    <location>
        <begin position="127"/>
        <end position="264"/>
    </location>
</feature>
<feature type="active site" description="Nucleophile" evidence="9">
    <location>
        <position position="240"/>
    </location>
</feature>
<feature type="active site" description="Proton donor/acceptor" evidence="9">
    <location>
        <position position="224"/>
    </location>
</feature>
<sequence>MSKSKKSIFSIILLPEIIVLSGLLGGCQNLPVFFSSEPESINATEVQPQIETVPTHQFQLADGQNIVGDLAAIHTRTKDTLPDIARHFGLGYNDITLANPAIPPWTPASDSRVLLPLHFILPDAPHKGIVLNLANMRLFYYTRQQQPLEVFTYPVGIGRQGWNTPMGLTRIANKKANPNWYVPDSIHREHAEKGAALPKVVAAGPDNPLGRYAMPLSIPGYLIHGTNKPYGIGMQISHGCVQLYPEDIEELFKKASIGMQVRIVHQPYLAAWDKNMLFLEAHEPLPKWARDKHRFQKQLLKHLKQISAKAKASVDWSKVKRVLQRSDGIPTPILKQSPDIAEISQNALQLAHPRQLYEQPVIEDLKANDWSMLVATFDNETKAQQLAAMLNHQGPPIPARKIQKDESYQVIAGPYKNKKEAKAAAQRIRLDFEINVKTLKPHLISKNE</sequence>
<dbReference type="Pfam" id="PF03734">
    <property type="entry name" value="YkuD"/>
    <property type="match status" value="1"/>
</dbReference>
<evidence type="ECO:0000256" key="7">
    <source>
        <dbReference type="ARBA" id="ARBA00022984"/>
    </source>
</evidence>
<feature type="transmembrane region" description="Helical" evidence="10">
    <location>
        <begin position="7"/>
        <end position="26"/>
    </location>
</feature>
<organism evidence="13 14">
    <name type="scientific">Candidatus Methylobacter favarea</name>
    <dbReference type="NCBI Taxonomy" id="2707345"/>
    <lineage>
        <taxon>Bacteria</taxon>
        <taxon>Pseudomonadati</taxon>
        <taxon>Pseudomonadota</taxon>
        <taxon>Gammaproteobacteria</taxon>
        <taxon>Methylococcales</taxon>
        <taxon>Methylococcaceae</taxon>
        <taxon>Methylobacter</taxon>
    </lineage>
</organism>
<dbReference type="PANTHER" id="PTHR30582:SF24">
    <property type="entry name" value="L,D-TRANSPEPTIDASE ERFK_SRFK-RELATED"/>
    <property type="match status" value="1"/>
</dbReference>
<keyword evidence="14" id="KW-1185">Reference proteome</keyword>
<dbReference type="Gene3D" id="2.40.440.10">
    <property type="entry name" value="L,D-transpeptidase catalytic domain-like"/>
    <property type="match status" value="1"/>
</dbReference>